<dbReference type="InterPro" id="IPR003346">
    <property type="entry name" value="Transposase_20"/>
</dbReference>
<dbReference type="InterPro" id="IPR047650">
    <property type="entry name" value="Transpos_IS110"/>
</dbReference>
<organism evidence="2 3">
    <name type="scientific">Andreprevotia lacus DSM 23236</name>
    <dbReference type="NCBI Taxonomy" id="1121001"/>
    <lineage>
        <taxon>Bacteria</taxon>
        <taxon>Pseudomonadati</taxon>
        <taxon>Pseudomonadota</taxon>
        <taxon>Betaproteobacteria</taxon>
        <taxon>Neisseriales</taxon>
        <taxon>Chitinibacteraceae</taxon>
        <taxon>Andreprevotia</taxon>
    </lineage>
</organism>
<proteinExistence type="predicted"/>
<sequence>MPGRLRHHVVGRPGPAQEIARIAQDIDDHHPGLKRDAVLITSIPGIGNTTAAKMLAYVGDVRRFESAKALAAWLGVSPRQRQSGSSVRGRTMLSRAGHRSARTALYMPALVALRHNPALQAFGARLRANGLAPKAVVGAAMRKLAHLIFGVVRSGVPFDAQMAMPKLDVQDGI</sequence>
<evidence type="ECO:0000313" key="2">
    <source>
        <dbReference type="EMBL" id="SMC27175.1"/>
    </source>
</evidence>
<dbReference type="EMBL" id="FWXD01000016">
    <property type="protein sequence ID" value="SMC27175.1"/>
    <property type="molecule type" value="Genomic_DNA"/>
</dbReference>
<dbReference type="Proteomes" id="UP000192761">
    <property type="component" value="Unassembled WGS sequence"/>
</dbReference>
<dbReference type="PANTHER" id="PTHR33055:SF3">
    <property type="entry name" value="PUTATIVE TRANSPOSASE FOR IS117-RELATED"/>
    <property type="match status" value="1"/>
</dbReference>
<evidence type="ECO:0000259" key="1">
    <source>
        <dbReference type="Pfam" id="PF02371"/>
    </source>
</evidence>
<dbReference type="GO" id="GO:0006313">
    <property type="term" value="P:DNA transposition"/>
    <property type="evidence" value="ECO:0007669"/>
    <property type="project" value="InterPro"/>
</dbReference>
<name>A0A1W1XTK1_9NEIS</name>
<dbReference type="Pfam" id="PF02371">
    <property type="entry name" value="Transposase_20"/>
    <property type="match status" value="1"/>
</dbReference>
<gene>
    <name evidence="2" type="ORF">SAMN02745857_02737</name>
</gene>
<accession>A0A1W1XTK1</accession>
<reference evidence="2 3" key="1">
    <citation type="submission" date="2017-04" db="EMBL/GenBank/DDBJ databases">
        <authorList>
            <person name="Afonso C.L."/>
            <person name="Miller P.J."/>
            <person name="Scott M.A."/>
            <person name="Spackman E."/>
            <person name="Goraichik I."/>
            <person name="Dimitrov K.M."/>
            <person name="Suarez D.L."/>
            <person name="Swayne D.E."/>
        </authorList>
    </citation>
    <scope>NUCLEOTIDE SEQUENCE [LARGE SCALE GENOMIC DNA]</scope>
    <source>
        <strain evidence="2 3">DSM 23236</strain>
    </source>
</reference>
<dbReference type="AlphaFoldDB" id="A0A1W1XTK1"/>
<feature type="domain" description="Transposase IS116/IS110/IS902 C-terminal" evidence="1">
    <location>
        <begin position="39"/>
        <end position="122"/>
    </location>
</feature>
<protein>
    <submittedName>
        <fullName evidence="2">Transposase IS116/IS110/IS902 family protein</fullName>
    </submittedName>
</protein>
<dbReference type="PANTHER" id="PTHR33055">
    <property type="entry name" value="TRANSPOSASE FOR INSERTION SEQUENCE ELEMENT IS1111A"/>
    <property type="match status" value="1"/>
</dbReference>
<dbReference type="GO" id="GO:0004803">
    <property type="term" value="F:transposase activity"/>
    <property type="evidence" value="ECO:0007669"/>
    <property type="project" value="InterPro"/>
</dbReference>
<evidence type="ECO:0000313" key="3">
    <source>
        <dbReference type="Proteomes" id="UP000192761"/>
    </source>
</evidence>
<dbReference type="GO" id="GO:0003677">
    <property type="term" value="F:DNA binding"/>
    <property type="evidence" value="ECO:0007669"/>
    <property type="project" value="InterPro"/>
</dbReference>
<keyword evidence="3" id="KW-1185">Reference proteome</keyword>
<dbReference type="RefSeq" id="WP_176216938.1">
    <property type="nucleotide sequence ID" value="NZ_FWXD01000016.1"/>
</dbReference>